<gene>
    <name evidence="1" type="ORF">BN1723_018104</name>
</gene>
<dbReference type="Proteomes" id="UP000045706">
    <property type="component" value="Unassembled WGS sequence"/>
</dbReference>
<reference evidence="2" key="1">
    <citation type="submission" date="2015-05" db="EMBL/GenBank/DDBJ databases">
        <authorList>
            <person name="Fogelqvist Johan"/>
        </authorList>
    </citation>
    <scope>NUCLEOTIDE SEQUENCE [LARGE SCALE GENOMIC DNA]</scope>
</reference>
<evidence type="ECO:0000313" key="2">
    <source>
        <dbReference type="Proteomes" id="UP000045706"/>
    </source>
</evidence>
<sequence length="13" mass="1417">MDHLMKLAVSGTN</sequence>
<accession>A0A0G4LPF4</accession>
<protein>
    <submittedName>
        <fullName evidence="1">Uncharacterized protein</fullName>
    </submittedName>
</protein>
<proteinExistence type="predicted"/>
<name>A0A0G4LPF4_VERLO</name>
<dbReference type="EMBL" id="CVQI01015380">
    <property type="protein sequence ID" value="CRK23809.1"/>
    <property type="molecule type" value="Genomic_DNA"/>
</dbReference>
<evidence type="ECO:0000313" key="1">
    <source>
        <dbReference type="EMBL" id="CRK23809.1"/>
    </source>
</evidence>
<organism evidence="1 2">
    <name type="scientific">Verticillium longisporum</name>
    <name type="common">Verticillium dahliae var. longisporum</name>
    <dbReference type="NCBI Taxonomy" id="100787"/>
    <lineage>
        <taxon>Eukaryota</taxon>
        <taxon>Fungi</taxon>
        <taxon>Dikarya</taxon>
        <taxon>Ascomycota</taxon>
        <taxon>Pezizomycotina</taxon>
        <taxon>Sordariomycetes</taxon>
        <taxon>Hypocreomycetidae</taxon>
        <taxon>Glomerellales</taxon>
        <taxon>Plectosphaerellaceae</taxon>
        <taxon>Verticillium</taxon>
    </lineage>
</organism>